<reference evidence="2" key="14">
    <citation type="journal article" date="2015" name="Genome Res.">
        <title>The Release 6 reference sequence of the Drosophila melanogaster genome.</title>
        <authorList>
            <person name="Hoskins R.A."/>
            <person name="Carlson J.W."/>
            <person name="Wan K.H."/>
            <person name="Park S."/>
            <person name="Mendez I."/>
            <person name="Galle S.E."/>
            <person name="Booth B.W."/>
            <person name="Pfeiffer B.D."/>
            <person name="George R.A."/>
            <person name="Svirskas R."/>
            <person name="Krzywinski M."/>
            <person name="Schein J."/>
            <person name="Accardo M.C."/>
            <person name="Damia E."/>
            <person name="Messina G."/>
            <person name="Mendez-Lago M."/>
            <person name="de Pablos B."/>
            <person name="Demakova O.V."/>
            <person name="Andreyeva E.N."/>
            <person name="Boldyreva L.V."/>
            <person name="Marra M."/>
            <person name="Carvalho A.B."/>
            <person name="Dimitri P."/>
            <person name="Villasante A."/>
            <person name="Zhimulev I.F."/>
            <person name="Rubin G.M."/>
            <person name="Karpen G.H."/>
            <person name="Celniker S.E."/>
        </authorList>
    </citation>
    <scope>NUCLEOTIDE SEQUENCE</scope>
</reference>
<dbReference type="EMBL" id="AE013599">
    <property type="protein sequence ID" value="AHN56179.1"/>
    <property type="molecule type" value="Genomic_DNA"/>
</dbReference>
<protein>
    <submittedName>
        <fullName evidence="3">IP17185p2</fullName>
    </submittedName>
</protein>
<reference evidence="2 5" key="3">
    <citation type="journal article" date="2002" name="Genome Biol.">
        <title>Annotation of the Drosophila melanogaster euchromatic genome: a systematic review.</title>
        <authorList>
            <person name="Misra S."/>
            <person name="Crosby M.A."/>
            <person name="Mungall C.J."/>
            <person name="Matthews B.B."/>
            <person name="Campbell K.S."/>
            <person name="Hradecky P."/>
            <person name="Huang Y."/>
            <person name="Kaminker J.S."/>
            <person name="Millburn G.H."/>
            <person name="Prochnik S.E."/>
            <person name="Smith C.D."/>
            <person name="Tupy J.L."/>
            <person name="Whitfied E.J."/>
            <person name="Bayraktaroglu L."/>
            <person name="Berman B.P."/>
            <person name="Bettencourt B.R."/>
            <person name="Celniker S.E."/>
            <person name="de Grey A.D."/>
            <person name="Drysdale R.A."/>
            <person name="Harris N.L."/>
            <person name="Richter J."/>
            <person name="Russo S."/>
            <person name="Schroeder A.J."/>
            <person name="Shu S.Q."/>
            <person name="Stapleton M."/>
            <person name="Yamada C."/>
            <person name="Ashburner M."/>
            <person name="Gelbart W.M."/>
            <person name="Rubin G.M."/>
            <person name="Lewis S.E."/>
        </authorList>
    </citation>
    <scope>GENOME REANNOTATION</scope>
    <source>
        <strain evidence="5">Berkeley</strain>
    </source>
</reference>
<sequence>MGIPTIKKCCCLELKWGALIAVVVDWIFAGFVVIRCTDFMDYGGGMNIVWYVVAIVHIAHIVCIILVLVSLCVRNKNLVAPYLITAIIRVIIDIIFFIFVCIKLGDHDIPGLIFIIIGLIIAVCLWIVVFSWYKKLGGSADI</sequence>
<feature type="transmembrane region" description="Helical" evidence="1">
    <location>
        <begin position="48"/>
        <end position="73"/>
    </location>
</feature>
<reference evidence="2" key="12">
    <citation type="journal article" date="2015" name="G3 (Bethesda)">
        <title>Gene Model Annotations for Drosophila melanogaster: Impact of High-Throughput Data.</title>
        <authorList>
            <consortium name="FlyBase Consortium"/>
            <person name="Matthews B.B."/>
            <person name="Dos Santos G."/>
            <person name="Crosby M.A."/>
            <person name="Emmert D.B."/>
            <person name="St Pierre S.E."/>
            <person name="Gramates L.S."/>
            <person name="Zhou P."/>
            <person name="Schroeder A.J."/>
            <person name="Falls K."/>
            <person name="Strelets V."/>
            <person name="Russo S.M."/>
            <person name="Gelbart W.M."/>
            <person name="null"/>
        </authorList>
    </citation>
    <scope>NUCLEOTIDE SEQUENCE</scope>
</reference>
<keyword evidence="1" id="KW-1133">Transmembrane helix</keyword>
<dbReference type="STRING" id="7227.FBpp0290853"/>
<evidence type="ECO:0000313" key="2">
    <source>
        <dbReference type="EMBL" id="AAM68600.1"/>
    </source>
</evidence>
<feature type="transmembrane region" description="Helical" evidence="1">
    <location>
        <begin position="16"/>
        <end position="36"/>
    </location>
</feature>
<reference evidence="3" key="11">
    <citation type="submission" date="2011-10" db="EMBL/GenBank/DDBJ databases">
        <authorList>
            <person name="Carlson J."/>
            <person name="Booth B."/>
            <person name="Frise E."/>
            <person name="Park S."/>
            <person name="Wan K."/>
            <person name="Yu C."/>
            <person name="Celniker S."/>
        </authorList>
    </citation>
    <scope>NUCLEOTIDE SEQUENCE</scope>
</reference>
<dbReference type="AlphaFoldDB" id="A1Z998"/>
<proteinExistence type="evidence at transcript level"/>
<evidence type="ECO:0000313" key="3">
    <source>
        <dbReference type="EMBL" id="AEQ05544.1"/>
    </source>
</evidence>
<evidence type="ECO:0000313" key="5">
    <source>
        <dbReference type="Proteomes" id="UP000000803"/>
    </source>
</evidence>
<keyword evidence="1" id="KW-0472">Membrane</keyword>
<dbReference type="EMBL" id="AE013599">
    <property type="protein sequence ID" value="AAM68600.1"/>
    <property type="molecule type" value="Genomic_DNA"/>
</dbReference>
<dbReference type="VEuPathDB" id="VectorBase:FBgn0050058"/>
<dbReference type="InParanoid" id="A1Z998"/>
<accession>A1Z998</accession>
<dbReference type="HOGENOM" id="CLU_1857337_0_0_1"/>
<keyword evidence="1" id="KW-0812">Transmembrane</keyword>
<gene>
    <name evidence="2" type="primary">Dmel\CG30058</name>
    <name evidence="3" type="synonym">CG34235-RB</name>
    <name evidence="2 4" type="ORF">CG30058</name>
    <name evidence="2" type="ORF">Dmel_CG30058</name>
</gene>
<reference evidence="2" key="7">
    <citation type="submission" date="2006-08" db="EMBL/GenBank/DDBJ databases">
        <authorList>
            <person name="Celniker S."/>
            <person name="Carlson J."/>
            <person name="Wan K."/>
            <person name="Frise E."/>
            <person name="Hoskins R."/>
            <person name="Park S."/>
            <person name="Svirskas R."/>
            <person name="Rubin G."/>
        </authorList>
    </citation>
    <scope>NUCLEOTIDE SEQUENCE</scope>
</reference>
<reference evidence="2 5" key="5">
    <citation type="journal article" date="2002" name="Genome Biol.">
        <title>Heterochromatic sequences in a Drosophila whole-genome shotgun assembly.</title>
        <authorList>
            <person name="Hoskins R.A."/>
            <person name="Smith C.D."/>
            <person name="Carlson J.W."/>
            <person name="Carvalho A.B."/>
            <person name="Halpern A."/>
            <person name="Kaminker J.S."/>
            <person name="Kennedy C."/>
            <person name="Mungall C.J."/>
            <person name="Sullivan B.A."/>
            <person name="Sutton G.G."/>
            <person name="Yasuhara J.C."/>
            <person name="Wakimoto B.T."/>
            <person name="Myers E.W."/>
            <person name="Celniker S.E."/>
            <person name="Rubin G.M."/>
            <person name="Karpen G.H."/>
        </authorList>
    </citation>
    <scope>NUCLEOTIDE SEQUENCE [LARGE SCALE GENOMIC DNA]</scope>
    <source>
        <strain evidence="5">Berkeley</strain>
    </source>
</reference>
<keyword evidence="5" id="KW-1185">Reference proteome</keyword>
<dbReference type="OMA" id="CVYSWFK"/>
<dbReference type="RefSeq" id="NP_725261.1">
    <property type="nucleotide sequence ID" value="NM_165972.4"/>
</dbReference>
<reference evidence="3" key="10">
    <citation type="submission" date="2007-01" db="EMBL/GenBank/DDBJ databases">
        <authorList>
            <person name="Stapleton M."/>
            <person name="Carlson J."/>
            <person name="Frise E."/>
            <person name="Kapadia B."/>
            <person name="Park S."/>
            <person name="Wan K."/>
            <person name="Yu C."/>
            <person name="Celniker S."/>
        </authorList>
    </citation>
    <scope>NUCLEOTIDE SEQUENCE</scope>
</reference>
<reference evidence="2 5" key="2">
    <citation type="journal article" date="2002" name="Genome Biol.">
        <title>Finishing a whole-genome shotgun: release 3 of the Drosophila melanogaster euchromatic genome sequence.</title>
        <authorList>
            <person name="Celniker S.E."/>
            <person name="Wheeler D.A."/>
            <person name="Kronmiller B."/>
            <person name="Carlson J.W."/>
            <person name="Halpern A."/>
            <person name="Patel S."/>
            <person name="Adams M."/>
            <person name="Champe M."/>
            <person name="Dugan S.P."/>
            <person name="Frise E."/>
            <person name="Hodgson A."/>
            <person name="George R.A."/>
            <person name="Hoskins R.A."/>
            <person name="Laverty T."/>
            <person name="Muzny D.M."/>
            <person name="Nelson C.R."/>
            <person name="Pacleb J.M."/>
            <person name="Park S."/>
            <person name="Pfeiffer B.D."/>
            <person name="Richards S."/>
            <person name="Sodergren E.J."/>
            <person name="Svirskas R."/>
            <person name="Tabor P.E."/>
            <person name="Wan K."/>
            <person name="Stapleton M."/>
            <person name="Sutton G.G."/>
            <person name="Venter C."/>
            <person name="Weinstock G."/>
            <person name="Scherer S.E."/>
            <person name="Myers E.W."/>
            <person name="Gibbs R.A."/>
            <person name="Rubin G.M."/>
        </authorList>
    </citation>
    <scope>NUCLEOTIDE SEQUENCE [LARGE SCALE GENOMIC DNA]</scope>
    <source>
        <strain evidence="5">Berkeley</strain>
    </source>
</reference>
<dbReference type="Proteomes" id="UP000000803">
    <property type="component" value="Chromosome 2R"/>
</dbReference>
<dbReference type="Bgee" id="FBgn0050058">
    <property type="expression patterns" value="Expressed in imaginal disc and 6 other cell types or tissues"/>
</dbReference>
<dbReference type="KEGG" id="dme:Dmel_CG30058"/>
<evidence type="ECO:0000313" key="4">
    <source>
        <dbReference type="FlyBase" id="FBgn0050058"/>
    </source>
</evidence>
<dbReference type="GeneID" id="246424"/>
<dbReference type="OrthoDB" id="7868860at2759"/>
<evidence type="ECO:0000256" key="1">
    <source>
        <dbReference type="SAM" id="Phobius"/>
    </source>
</evidence>
<dbReference type="BioGRID-ORCS" id="246424">
    <property type="hits" value="0 hits in 1 CRISPR screen"/>
</dbReference>
<reference evidence="2 5" key="6">
    <citation type="journal article" date="2005" name="PLoS Comput. Biol.">
        <title>Combined evidence annotation of transposable elements in genome sequences.</title>
        <authorList>
            <person name="Quesneville H."/>
            <person name="Bergman C.M."/>
            <person name="Andrieu O."/>
            <person name="Autard D."/>
            <person name="Nouaud D."/>
            <person name="Ashburner M."/>
            <person name="Anxolabehere D."/>
        </authorList>
    </citation>
    <scope>NUCLEOTIDE SEQUENCE [LARGE SCALE GENOMIC DNA]</scope>
    <source>
        <strain evidence="5">Berkeley</strain>
    </source>
</reference>
<name>A1Z998_DROME</name>
<dbReference type="RefSeq" id="NP_001286381.1">
    <property type="nucleotide sequence ID" value="NM_001299452.1"/>
</dbReference>
<organism evidence="2 5">
    <name type="scientific">Drosophila melanogaster</name>
    <name type="common">Fruit fly</name>
    <dbReference type="NCBI Taxonomy" id="7227"/>
    <lineage>
        <taxon>Eukaryota</taxon>
        <taxon>Metazoa</taxon>
        <taxon>Ecdysozoa</taxon>
        <taxon>Arthropoda</taxon>
        <taxon>Hexapoda</taxon>
        <taxon>Insecta</taxon>
        <taxon>Pterygota</taxon>
        <taxon>Neoptera</taxon>
        <taxon>Endopterygota</taxon>
        <taxon>Diptera</taxon>
        <taxon>Brachycera</taxon>
        <taxon>Muscomorpha</taxon>
        <taxon>Ephydroidea</taxon>
        <taxon>Drosophilidae</taxon>
        <taxon>Drosophila</taxon>
        <taxon>Sophophora</taxon>
    </lineage>
</organism>
<reference evidence="2" key="13">
    <citation type="journal article" date="2015" name="G3 (Bethesda)">
        <title>Gene Model Annotations for Drosophila melanogaster: The Rule-Benders.</title>
        <authorList>
            <consortium name="FlyBase Consortium"/>
            <person name="Crosby M.A."/>
            <person name="Gramates L.S."/>
            <person name="Dos Santos G."/>
            <person name="Matthews B.B."/>
            <person name="St Pierre S.E."/>
            <person name="Zhou P."/>
            <person name="Schroeder A.J."/>
            <person name="Falls K."/>
            <person name="Emmert D.B."/>
            <person name="Russo S.M."/>
            <person name="Gelbart W.M."/>
            <person name="null"/>
        </authorList>
    </citation>
    <scope>NUCLEOTIDE SEQUENCE</scope>
</reference>
<reference evidence="2 5" key="8">
    <citation type="journal article" date="2007" name="Science">
        <title>The Release 5.1 annotation of Drosophila melanogaster heterochromatin.</title>
        <authorList>
            <person name="Smith C.D."/>
            <person name="Shu S."/>
            <person name="Mungall C.J."/>
            <person name="Karpen G.H."/>
        </authorList>
    </citation>
    <scope>NUCLEOTIDE SEQUENCE [LARGE SCALE GENOMIC DNA]</scope>
    <source>
        <strain evidence="5">Berkeley</strain>
    </source>
</reference>
<dbReference type="AGR" id="FB:FBgn0050058"/>
<reference evidence="2" key="15">
    <citation type="submission" date="2020-04" db="EMBL/GenBank/DDBJ databases">
        <authorList>
            <consortium name="FlyBase"/>
        </authorList>
    </citation>
    <scope>NUCLEOTIDE SEQUENCE</scope>
</reference>
<reference evidence="2" key="16">
    <citation type="submission" date="2020-05" db="EMBL/GenBank/DDBJ databases">
        <title>Drosophila melanogaster release 4 sequence.</title>
        <authorList>
            <consortium name="Berkeley Drosophila Genome Project"/>
            <person name="Celniker S."/>
            <person name="Carlson J."/>
            <person name="Wan K."/>
            <person name="Pfeiffer B."/>
            <person name="Frise E."/>
            <person name="George R."/>
            <person name="Hoskins R."/>
            <person name="Stapleton M."/>
            <person name="Pacleb J."/>
            <person name="Park S."/>
            <person name="Svirskas R."/>
            <person name="Smith E."/>
            <person name="Yu C."/>
            <person name="Rubin G."/>
        </authorList>
    </citation>
    <scope>NUCLEOTIDE SEQUENCE</scope>
</reference>
<reference evidence="2 5" key="1">
    <citation type="journal article" date="2000" name="Science">
        <title>The genome sequence of Drosophila melanogaster.</title>
        <authorList>
            <person name="Adams M.D."/>
            <person name="Celniker S.E."/>
            <person name="Holt R.A."/>
            <person name="Evans C.A."/>
            <person name="Gocayne J.D."/>
            <person name="Amanatides P.G."/>
            <person name="Scherer S.E."/>
            <person name="Li P.W."/>
            <person name="Hoskins R.A."/>
            <person name="Galle R.F."/>
            <person name="George R.A."/>
            <person name="Lewis S.E."/>
            <person name="Richards S."/>
            <person name="Ashburner M."/>
            <person name="Henderson S.N."/>
            <person name="Sutton G.G."/>
            <person name="Wortman J.R."/>
            <person name="Yandell M.D."/>
            <person name="Zhang Q."/>
            <person name="Chen L.X."/>
            <person name="Brandon R.C."/>
            <person name="Rogers Y.H."/>
            <person name="Blazej R.G."/>
            <person name="Champe M."/>
            <person name="Pfeiffer B.D."/>
            <person name="Wan K.H."/>
            <person name="Doyle C."/>
            <person name="Baxter E.G."/>
            <person name="Helt G."/>
            <person name="Nelson C.R."/>
            <person name="Gabor G.L."/>
            <person name="Abril J.F."/>
            <person name="Agbayani A."/>
            <person name="An H.J."/>
            <person name="Andrews-Pfannkoch C."/>
            <person name="Baldwin D."/>
            <person name="Ballew R.M."/>
            <person name="Basu A."/>
            <person name="Baxendale J."/>
            <person name="Bayraktaroglu L."/>
            <person name="Beasley E.M."/>
            <person name="Beeson K.Y."/>
            <person name="Benos P.V."/>
            <person name="Berman B.P."/>
            <person name="Bhandari D."/>
            <person name="Bolshakov S."/>
            <person name="Borkova D."/>
            <person name="Botchan M.R."/>
            <person name="Bouck J."/>
            <person name="Brokstein P."/>
            <person name="Brottier P."/>
            <person name="Burtis K.C."/>
            <person name="Busam D.A."/>
            <person name="Butler H."/>
            <person name="Cadieu E."/>
            <person name="Center A."/>
            <person name="Chandra I."/>
            <person name="Cherry J.M."/>
            <person name="Cawley S."/>
            <person name="Dahlke C."/>
            <person name="Davenport L.B."/>
            <person name="Davies P."/>
            <person name="de Pablos B."/>
            <person name="Delcher A."/>
            <person name="Deng Z."/>
            <person name="Mays A.D."/>
            <person name="Dew I."/>
            <person name="Dietz S.M."/>
            <person name="Dodson K."/>
            <person name="Doup L.E."/>
            <person name="Downes M."/>
            <person name="Dugan-Rocha S."/>
            <person name="Dunkov B.C."/>
            <person name="Dunn P."/>
            <person name="Durbin K.J."/>
            <person name="Evangelista C.C."/>
            <person name="Ferraz C."/>
            <person name="Ferriera S."/>
            <person name="Fleischmann W."/>
            <person name="Fosler C."/>
            <person name="Gabrielian A.E."/>
            <person name="Garg N.S."/>
            <person name="Gelbart W.M."/>
            <person name="Glasser K."/>
            <person name="Glodek A."/>
            <person name="Gong F."/>
            <person name="Gorrell J.H."/>
            <person name="Gu Z."/>
            <person name="Guan P."/>
            <person name="Harris M."/>
            <person name="Harris N.L."/>
            <person name="Harvey D."/>
            <person name="Heiman T.J."/>
            <person name="Hernandez J.R."/>
            <person name="Houck J."/>
            <person name="Hostin D."/>
            <person name="Houston K.A."/>
            <person name="Howland T.J."/>
            <person name="Wei M.H."/>
            <person name="Ibegwam C."/>
            <person name="Jalali M."/>
            <person name="Kalush F."/>
            <person name="Karpen G.H."/>
            <person name="Ke Z."/>
            <person name="Kennison J.A."/>
            <person name="Ketchum K.A."/>
            <person name="Kimmel B.E."/>
            <person name="Kodira C.D."/>
            <person name="Kraft C."/>
            <person name="Kravitz S."/>
            <person name="Kulp D."/>
            <person name="Lai Z."/>
            <person name="Lasko P."/>
            <person name="Lei Y."/>
            <person name="Levitsky A.A."/>
            <person name="Li J."/>
            <person name="Li Z."/>
            <person name="Liang Y."/>
            <person name="Lin X."/>
            <person name="Liu X."/>
            <person name="Mattei B."/>
            <person name="McIntosh T.C."/>
            <person name="McLeod M.P."/>
            <person name="McPherson D."/>
            <person name="Merkulov G."/>
            <person name="Milshina N.V."/>
            <person name="Mobarry C."/>
            <person name="Morris J."/>
            <person name="Moshrefi A."/>
            <person name="Mount S.M."/>
            <person name="Moy M."/>
            <person name="Murphy B."/>
            <person name="Murphy L."/>
            <person name="Muzny D.M."/>
            <person name="Nelson D.L."/>
            <person name="Nelson D.R."/>
            <person name="Nelson K.A."/>
            <person name="Nixon K."/>
            <person name="Nusskern D.R."/>
            <person name="Pacleb J.M."/>
            <person name="Palazzolo M."/>
            <person name="Pittman G.S."/>
            <person name="Pan S."/>
            <person name="Pollard J."/>
            <person name="Puri V."/>
            <person name="Reese M.G."/>
            <person name="Reinert K."/>
            <person name="Remington K."/>
            <person name="Saunders R.D."/>
            <person name="Scheeler F."/>
            <person name="Shen H."/>
            <person name="Shue B.C."/>
            <person name="Siden-Kiamos I."/>
            <person name="Simpson M."/>
            <person name="Skupski M.P."/>
            <person name="Smith T."/>
            <person name="Spier E."/>
            <person name="Spradling A.C."/>
            <person name="Stapleton M."/>
            <person name="Strong R."/>
            <person name="Sun E."/>
            <person name="Svirskas R."/>
            <person name="Tector C."/>
            <person name="Turner R."/>
            <person name="Venter E."/>
            <person name="Wang A.H."/>
            <person name="Wang X."/>
            <person name="Wang Z.Y."/>
            <person name="Wassarman D.A."/>
            <person name="Weinstock G.M."/>
            <person name="Weissenbach J."/>
            <person name="Williams S.M."/>
            <person name="WoodageT"/>
            <person name="Worley K.C."/>
            <person name="Wu D."/>
            <person name="Yang S."/>
            <person name="Yao Q.A."/>
            <person name="Ye J."/>
            <person name="Yeh R.F."/>
            <person name="Zaveri J.S."/>
            <person name="Zhan M."/>
            <person name="Zhang G."/>
            <person name="Zhao Q."/>
            <person name="Zheng L."/>
            <person name="Zheng X.H."/>
            <person name="Zhong F.N."/>
            <person name="Zhong W."/>
            <person name="Zhou X."/>
            <person name="Zhu S."/>
            <person name="Zhu X."/>
            <person name="Smith H.O."/>
            <person name="Gibbs R.A."/>
            <person name="Myers E.W."/>
            <person name="Rubin G.M."/>
            <person name="Venter J.C."/>
        </authorList>
    </citation>
    <scope>NUCLEOTIDE SEQUENCE [LARGE SCALE GENOMIC DNA]</scope>
    <source>
        <strain evidence="5">Berkeley</strain>
    </source>
</reference>
<feature type="transmembrane region" description="Helical" evidence="1">
    <location>
        <begin position="112"/>
        <end position="133"/>
    </location>
</feature>
<reference evidence="2 5" key="4">
    <citation type="journal article" date="2002" name="Genome Biol.">
        <title>The transposable elements of the Drosophila melanogaster euchromatin: a genomics perspective.</title>
        <authorList>
            <person name="Kaminker J.S."/>
            <person name="Bergman C.M."/>
            <person name="Kronmiller B."/>
            <person name="Carlson J."/>
            <person name="Svirskas R."/>
            <person name="Patel S."/>
            <person name="Frise E."/>
            <person name="Wheeler D.A."/>
            <person name="Lewis S.E."/>
            <person name="Rubin G.M."/>
            <person name="Ashburner M."/>
            <person name="Celniker S.E."/>
        </authorList>
    </citation>
    <scope>NUCLEOTIDE SEQUENCE [LARGE SCALE GENOMIC DNA]</scope>
    <source>
        <strain evidence="5">Berkeley</strain>
    </source>
</reference>
<dbReference type="PaxDb" id="7227-FBpp0290853"/>
<dbReference type="UCSC" id="CG30058-RA">
    <property type="organism name" value="d. melanogaster"/>
</dbReference>
<dbReference type="FlyBase" id="FBgn0050058">
    <property type="gene designation" value="CG30058"/>
</dbReference>
<feature type="transmembrane region" description="Helical" evidence="1">
    <location>
        <begin position="79"/>
        <end position="100"/>
    </location>
</feature>
<dbReference type="EMBL" id="BT029950">
    <property type="protein sequence ID" value="AEQ05544.1"/>
    <property type="molecule type" value="mRNA"/>
</dbReference>
<reference evidence="2 5" key="9">
    <citation type="journal article" date="2007" name="Science">
        <title>Sequence finishing and mapping of Drosophila melanogaster heterochromatin.</title>
        <authorList>
            <person name="Hoskins R.A."/>
            <person name="Carlson J.W."/>
            <person name="Kennedy C."/>
            <person name="Acevedo D."/>
            <person name="Evans-Holm M."/>
            <person name="Frise E."/>
            <person name="Wan K.H."/>
            <person name="Park S."/>
            <person name="Mendez-Lago M."/>
            <person name="Rossi F."/>
            <person name="Villasante A."/>
            <person name="Dimitri P."/>
            <person name="Karpen G.H."/>
            <person name="Celniker S.E."/>
        </authorList>
    </citation>
    <scope>NUCLEOTIDE SEQUENCE [LARGE SCALE GENOMIC DNA]</scope>
    <source>
        <strain evidence="5">Berkeley</strain>
    </source>
</reference>